<feature type="domain" description="Integrase catalytic" evidence="1">
    <location>
        <begin position="55"/>
        <end position="220"/>
    </location>
</feature>
<sequence length="220" mass="25751">MKVYLERKGIVVGRITVHKYMNKELGLVSIVRRKKPTYESGEAHKKFDNLINQNFTASGINQKWATDFTYLFLSGGDVRYNCTIIDLYERSVVASITDRHITSDLAIRTLQKALESQKSISKDIILHSDQGSQYTSKAFTEFCEKKRITQSMSKAGYPYDNAPMERYFNTLKNEEIYLHHYHEEQELYDVVQDFAYVKYNHVRPHAYNGYRTPFEARYAV</sequence>
<dbReference type="PANTHER" id="PTHR46889:SF4">
    <property type="entry name" value="TRANSPOSASE INSO FOR INSERTION SEQUENCE ELEMENT IS911B-RELATED"/>
    <property type="match status" value="1"/>
</dbReference>
<dbReference type="PROSITE" id="PS50994">
    <property type="entry name" value="INTEGRASE"/>
    <property type="match status" value="1"/>
</dbReference>
<dbReference type="InterPro" id="IPR001584">
    <property type="entry name" value="Integrase_cat-core"/>
</dbReference>
<gene>
    <name evidence="2" type="ORF">HMPREF0381_2588</name>
</gene>
<dbReference type="AlphaFoldDB" id="E6LRK3"/>
<dbReference type="InterPro" id="IPR036397">
    <property type="entry name" value="RNaseH_sf"/>
</dbReference>
<dbReference type="EMBL" id="AEPW01000101">
    <property type="protein sequence ID" value="EFU75558.1"/>
    <property type="molecule type" value="Genomic_DNA"/>
</dbReference>
<dbReference type="GO" id="GO:0003676">
    <property type="term" value="F:nucleic acid binding"/>
    <property type="evidence" value="ECO:0007669"/>
    <property type="project" value="InterPro"/>
</dbReference>
<dbReference type="PANTHER" id="PTHR46889">
    <property type="entry name" value="TRANSPOSASE INSF FOR INSERTION SEQUENCE IS3B-RELATED"/>
    <property type="match status" value="1"/>
</dbReference>
<dbReference type="SUPFAM" id="SSF53098">
    <property type="entry name" value="Ribonuclease H-like"/>
    <property type="match status" value="1"/>
</dbReference>
<comment type="caution">
    <text evidence="2">The sequence shown here is derived from an EMBL/GenBank/DDBJ whole genome shotgun (WGS) entry which is preliminary data.</text>
</comment>
<evidence type="ECO:0000313" key="2">
    <source>
        <dbReference type="EMBL" id="EFU75558.1"/>
    </source>
</evidence>
<dbReference type="GO" id="GO:0015074">
    <property type="term" value="P:DNA integration"/>
    <property type="evidence" value="ECO:0007669"/>
    <property type="project" value="InterPro"/>
</dbReference>
<dbReference type="InterPro" id="IPR012337">
    <property type="entry name" value="RNaseH-like_sf"/>
</dbReference>
<dbReference type="eggNOG" id="COG2801">
    <property type="taxonomic scope" value="Bacteria"/>
</dbReference>
<dbReference type="Proteomes" id="UP000003434">
    <property type="component" value="Unassembled WGS sequence"/>
</dbReference>
<dbReference type="Pfam" id="PF00665">
    <property type="entry name" value="rve"/>
    <property type="match status" value="1"/>
</dbReference>
<dbReference type="HOGENOM" id="CLU_027402_4_1_9"/>
<dbReference type="InterPro" id="IPR050900">
    <property type="entry name" value="Transposase_IS3/IS150/IS904"/>
</dbReference>
<accession>E6LRK3</accession>
<evidence type="ECO:0000259" key="1">
    <source>
        <dbReference type="PROSITE" id="PS50994"/>
    </source>
</evidence>
<evidence type="ECO:0000313" key="3">
    <source>
        <dbReference type="Proteomes" id="UP000003434"/>
    </source>
</evidence>
<reference evidence="2 3" key="1">
    <citation type="submission" date="2010-12" db="EMBL/GenBank/DDBJ databases">
        <authorList>
            <person name="Muzny D."/>
            <person name="Qin X."/>
            <person name="Deng J."/>
            <person name="Jiang H."/>
            <person name="Liu Y."/>
            <person name="Qu J."/>
            <person name="Song X.-Z."/>
            <person name="Zhang L."/>
            <person name="Thornton R."/>
            <person name="Coyle M."/>
            <person name="Francisco L."/>
            <person name="Jackson L."/>
            <person name="Javaid M."/>
            <person name="Korchina V."/>
            <person name="Kovar C."/>
            <person name="Mata R."/>
            <person name="Mathew T."/>
            <person name="Ngo R."/>
            <person name="Nguyen L."/>
            <person name="Nguyen N."/>
            <person name="Okwuonu G."/>
            <person name="Ongeri F."/>
            <person name="Pham C."/>
            <person name="Simmons D."/>
            <person name="Wilczek-Boney K."/>
            <person name="Hale W."/>
            <person name="Jakkamsetti A."/>
            <person name="Pham P."/>
            <person name="Ruth R."/>
            <person name="San Lucas F."/>
            <person name="Warren J."/>
            <person name="Zhang J."/>
            <person name="Zhao Z."/>
            <person name="Zhou C."/>
            <person name="Zhu D."/>
            <person name="Lee S."/>
            <person name="Bess C."/>
            <person name="Blankenburg K."/>
            <person name="Forbes L."/>
            <person name="Fu Q."/>
            <person name="Gubbala S."/>
            <person name="Hirani K."/>
            <person name="Jayaseelan J.C."/>
            <person name="Lara F."/>
            <person name="Munidasa M."/>
            <person name="Palculict T."/>
            <person name="Patil S."/>
            <person name="Pu L.-L."/>
            <person name="Saada N."/>
            <person name="Tang L."/>
            <person name="Weissenberger G."/>
            <person name="Zhu Y."/>
            <person name="Hemphill L."/>
            <person name="Shang Y."/>
            <person name="Youmans B."/>
            <person name="Ayvaz T."/>
            <person name="Ross M."/>
            <person name="Santibanez J."/>
            <person name="Aqrawi P."/>
            <person name="Gross S."/>
            <person name="Joshi V."/>
            <person name="Fowler G."/>
            <person name="Nazareth L."/>
            <person name="Reid J."/>
            <person name="Worley K."/>
            <person name="Petrosino J."/>
            <person name="Highlander S."/>
            <person name="Gibbs R."/>
        </authorList>
    </citation>
    <scope>NUCLEOTIDE SEQUENCE [LARGE SCALE GENOMIC DNA]</scope>
    <source>
        <strain evidence="2 3">DSM 3986</strain>
    </source>
</reference>
<dbReference type="NCBIfam" id="NF033516">
    <property type="entry name" value="transpos_IS3"/>
    <property type="match status" value="1"/>
</dbReference>
<name>E6LRK3_9FIRM</name>
<dbReference type="Gene3D" id="3.30.420.10">
    <property type="entry name" value="Ribonuclease H-like superfamily/Ribonuclease H"/>
    <property type="match status" value="1"/>
</dbReference>
<protein>
    <submittedName>
        <fullName evidence="2">Integrase core domain protein</fullName>
    </submittedName>
</protein>
<proteinExistence type="predicted"/>
<dbReference type="InterPro" id="IPR048020">
    <property type="entry name" value="Transpos_IS3"/>
</dbReference>
<organism evidence="2 3">
    <name type="scientific">Lachnoanaerobaculum saburreum DSM 3986</name>
    <dbReference type="NCBI Taxonomy" id="887325"/>
    <lineage>
        <taxon>Bacteria</taxon>
        <taxon>Bacillati</taxon>
        <taxon>Bacillota</taxon>
        <taxon>Clostridia</taxon>
        <taxon>Lachnospirales</taxon>
        <taxon>Lachnospiraceae</taxon>
        <taxon>Lachnoanaerobaculum</taxon>
    </lineage>
</organism>